<dbReference type="KEGG" id="clup:CLUP02_07815"/>
<reference evidence="2" key="1">
    <citation type="journal article" date="2021" name="Mol. Plant Microbe Interact.">
        <title>Complete Genome Sequence of the Plant-Pathogenic Fungus Colletotrichum lupini.</title>
        <authorList>
            <person name="Baroncelli R."/>
            <person name="Pensec F."/>
            <person name="Da Lio D."/>
            <person name="Boufleur T."/>
            <person name="Vicente I."/>
            <person name="Sarrocco S."/>
            <person name="Picot A."/>
            <person name="Baraldi E."/>
            <person name="Sukno S."/>
            <person name="Thon M."/>
            <person name="Le Floch G."/>
        </authorList>
    </citation>
    <scope>NUCLEOTIDE SEQUENCE</scope>
    <source>
        <strain evidence="2">IMI 504893</strain>
    </source>
</reference>
<feature type="compositionally biased region" description="Polar residues" evidence="1">
    <location>
        <begin position="1107"/>
        <end position="1121"/>
    </location>
</feature>
<keyword evidence="3" id="KW-1185">Reference proteome</keyword>
<proteinExistence type="predicted"/>
<feature type="region of interest" description="Disordered" evidence="1">
    <location>
        <begin position="973"/>
        <end position="1003"/>
    </location>
</feature>
<dbReference type="RefSeq" id="XP_049143951.1">
    <property type="nucleotide sequence ID" value="XM_049286808.1"/>
</dbReference>
<gene>
    <name evidence="2" type="ORF">CLUP02_07815</name>
</gene>
<dbReference type="Proteomes" id="UP000830671">
    <property type="component" value="Chromosome 4"/>
</dbReference>
<accession>A0A9Q8WG14</accession>
<protein>
    <submittedName>
        <fullName evidence="2">Uncharacterized protein</fullName>
    </submittedName>
</protein>
<feature type="region of interest" description="Disordered" evidence="1">
    <location>
        <begin position="879"/>
        <end position="905"/>
    </location>
</feature>
<feature type="compositionally biased region" description="Polar residues" evidence="1">
    <location>
        <begin position="974"/>
        <end position="1003"/>
    </location>
</feature>
<feature type="region of interest" description="Disordered" evidence="1">
    <location>
        <begin position="218"/>
        <end position="264"/>
    </location>
</feature>
<organism evidence="2 3">
    <name type="scientific">Colletotrichum lupini</name>
    <dbReference type="NCBI Taxonomy" id="145971"/>
    <lineage>
        <taxon>Eukaryota</taxon>
        <taxon>Fungi</taxon>
        <taxon>Dikarya</taxon>
        <taxon>Ascomycota</taxon>
        <taxon>Pezizomycotina</taxon>
        <taxon>Sordariomycetes</taxon>
        <taxon>Hypocreomycetidae</taxon>
        <taxon>Glomerellales</taxon>
        <taxon>Glomerellaceae</taxon>
        <taxon>Colletotrichum</taxon>
        <taxon>Colletotrichum acutatum species complex</taxon>
    </lineage>
</organism>
<evidence type="ECO:0000313" key="3">
    <source>
        <dbReference type="Proteomes" id="UP000830671"/>
    </source>
</evidence>
<dbReference type="GeneID" id="73341818"/>
<feature type="region of interest" description="Disordered" evidence="1">
    <location>
        <begin position="1085"/>
        <end position="1133"/>
    </location>
</feature>
<evidence type="ECO:0000256" key="1">
    <source>
        <dbReference type="SAM" id="MobiDB-lite"/>
    </source>
</evidence>
<dbReference type="EMBL" id="CP019476">
    <property type="protein sequence ID" value="UQC82328.1"/>
    <property type="molecule type" value="Genomic_DNA"/>
</dbReference>
<evidence type="ECO:0000313" key="2">
    <source>
        <dbReference type="EMBL" id="UQC82328.1"/>
    </source>
</evidence>
<dbReference type="AlphaFoldDB" id="A0A9Q8WG14"/>
<name>A0A9Q8WG14_9PEZI</name>
<sequence length="1232" mass="134820">MIHQTRENRHLTSLATLAKALPLRNPPPTPSLPSTINDGVRSKARVLNVRTAHPNYLPSSPSISLNLSVGCPHQTLHRAYNHGHALPDHTTMTPSSPTPFPRPSAKCFVPPTPPILLLTPNTTPAPAPAPGTPTTTTTTLCITDATHTGHTWHISYAVRTALSSLGQFWHSASQPHFLLAALCHPDHALLRGLPLKCVVSCKRVLLTTRRHLRCLNRTAPHNTPRLDGVRGHSSRKASLPMRGVTETDERRNRPSRPTHGHGYGPRDSLVAVDWREERVLMPLTTHHSWWPASYCALHNSARHHDFAKHPTPLVKLSLSQSTGGLVTPTITAANSTPPDEAVAGVDFAVQRDDILGFLGSQGKAFLSPRAATRTQASASTSASTVFVIGGIFPSFGRPPVCVRNPTPARMKTSSSIFSWDPTDALAPAAGTEREQVNSIPRKGRNISNVSGSRRNMSWLLALRLQAVQGKDGPSSMCRQPPPPLAIHDTAHLHVRECARKKKHHEPVVQTAQDPCGLACPASRAMVCGQTELFWGRMPFALNEADDDNEIPYRAQSRCNLSVNMKGPGGGPQVRFRNGPADVFREWHAEAKIDRQQQRYCLSGAQAIRRRTLYRLRAIMWPWNNIKMLQWCGTLRARSMCALRPPEVRRRHSIPWPAIWTGTCCTVPRDIDASTERCIVKVTPRWVGRFPTGRTNHITDILSRLSAAWPSQATQFAPTVSPFSLCAAEGNANDESVCASRLSVQRHAINVSSKRARLALAAEEHAREEMFLRALQLPCPCFVASLPNSSNEGLNLELFGPVTALGTGNPLPLGDGHSLTRLGLHRGRDKLISVFYKGPDPNAPDGSSASLCQSKALQPNGDSFRDDCKRRVFLATGNAQRFPDDDRGHSPVPQPSRYKAVPRPSLAGSNAHSAHRWCSAGNGPSAIMIRNEKRVPFLSHRFTAYGAAHFGPFIGPCAIGCQAKTRLTPADDNLTRASSVGTSKDAMDSNTMDAYSTPNGPTPSLNPVVLRTDGLASSPQLTRNLYYSGSFLGSRSLLCCTFHCYTFLFYSALFRIKTTTSKARRGPAGFSDRLSRVRNIHDYPVNSVDRTRRTGSPGCTLSLPLPHNETSQPLSSSAPTRSGSGGHVAAELTTPSWPPIPTIAFPLVITDHRLALEQSQRFSTGHSAVRIAAASEFQPQKRQARQPLCEMMLAHIRQGTNRSNFLKLYHGPLSHFSLFPAAAKEWREKDGKK</sequence>